<reference evidence="2 3" key="1">
    <citation type="submission" date="2014-12" db="EMBL/GenBank/DDBJ databases">
        <title>Isolation of bacteria from lake water.</title>
        <authorList>
            <person name="Sheng K.-Y."/>
            <person name="Chin P.-S."/>
            <person name="Chan K.-G."/>
            <person name="Tan G.S."/>
        </authorList>
    </citation>
    <scope>NUCLEOTIDE SEQUENCE [LARGE SCALE GENOMIC DNA]</scope>
    <source>
        <strain evidence="2 3">KY4</strain>
    </source>
</reference>
<evidence type="ECO:0000313" key="2">
    <source>
        <dbReference type="EMBL" id="KJA11985.1"/>
    </source>
</evidence>
<sequence>MSGEDAFNDHHQRQHEEDSVQLGAHLHPLHYQMEMGSVALHFGPQRWQKVQAMDEETPNKWPKKHAAVRQPESAHSFQKQPARH</sequence>
<keyword evidence="3" id="KW-1185">Reference proteome</keyword>
<evidence type="ECO:0000313" key="3">
    <source>
        <dbReference type="Proteomes" id="UP000032566"/>
    </source>
</evidence>
<gene>
    <name evidence="2" type="ORF">RP29_03240</name>
</gene>
<protein>
    <submittedName>
        <fullName evidence="2">Uncharacterized protein</fullName>
    </submittedName>
</protein>
<evidence type="ECO:0000256" key="1">
    <source>
        <dbReference type="SAM" id="MobiDB-lite"/>
    </source>
</evidence>
<feature type="region of interest" description="Disordered" evidence="1">
    <location>
        <begin position="1"/>
        <end position="25"/>
    </location>
</feature>
<dbReference type="EMBL" id="JXYQ01000008">
    <property type="protein sequence ID" value="KJA11985.1"/>
    <property type="molecule type" value="Genomic_DNA"/>
</dbReference>
<accession>A0A0D7KCJ0</accession>
<dbReference type="Proteomes" id="UP000032566">
    <property type="component" value="Unassembled WGS sequence"/>
</dbReference>
<organism evidence="2 3">
    <name type="scientific">Acidovorax temperans</name>
    <dbReference type="NCBI Taxonomy" id="80878"/>
    <lineage>
        <taxon>Bacteria</taxon>
        <taxon>Pseudomonadati</taxon>
        <taxon>Pseudomonadota</taxon>
        <taxon>Betaproteobacteria</taxon>
        <taxon>Burkholderiales</taxon>
        <taxon>Comamonadaceae</taxon>
        <taxon>Acidovorax</taxon>
    </lineage>
</organism>
<comment type="caution">
    <text evidence="2">The sequence shown here is derived from an EMBL/GenBank/DDBJ whole genome shotgun (WGS) entry which is preliminary data.</text>
</comment>
<feature type="compositionally biased region" description="Polar residues" evidence="1">
    <location>
        <begin position="73"/>
        <end position="84"/>
    </location>
</feature>
<feature type="compositionally biased region" description="Basic and acidic residues" evidence="1">
    <location>
        <begin position="7"/>
        <end position="18"/>
    </location>
</feature>
<feature type="region of interest" description="Disordered" evidence="1">
    <location>
        <begin position="51"/>
        <end position="84"/>
    </location>
</feature>
<dbReference type="AlphaFoldDB" id="A0A0D7KCJ0"/>
<name>A0A0D7KCJ0_9BURK</name>
<proteinExistence type="predicted"/>